<accession>F4W5E5</accession>
<dbReference type="EMBL" id="GL887645">
    <property type="protein sequence ID" value="EGI70595.1"/>
    <property type="molecule type" value="Genomic_DNA"/>
</dbReference>
<dbReference type="Proteomes" id="UP000007755">
    <property type="component" value="Unassembled WGS sequence"/>
</dbReference>
<gene>
    <name evidence="2" type="ORF">G5I_00642</name>
</gene>
<name>F4W5E5_ACREC</name>
<evidence type="ECO:0000313" key="3">
    <source>
        <dbReference type="Proteomes" id="UP000007755"/>
    </source>
</evidence>
<proteinExistence type="predicted"/>
<evidence type="ECO:0000256" key="1">
    <source>
        <dbReference type="SAM" id="MobiDB-lite"/>
    </source>
</evidence>
<protein>
    <submittedName>
        <fullName evidence="2">Uncharacterized protein</fullName>
    </submittedName>
</protein>
<evidence type="ECO:0000313" key="2">
    <source>
        <dbReference type="EMBL" id="EGI70595.1"/>
    </source>
</evidence>
<sequence>MKQGTVYKIFGWYFVETNGISPCDKHTTAETHQESCGTTRPDTFPRRDTRLWYLKVNVVKEEEYPREYRGRCLAGRARSRCQRSRDEVPVALRLQKKLFRLSQSDSSDTRSSSPISRGHSADRALQIDQSDREWGAQRDSREEKACLCLFITVSTTDGLKGRQKAPADLRVRDEKPVLVVPVARSASTTGVFLFFAFSLAASSSIPHSSTYHSGSSPTLFFIGTNFSFSPCGSNFAASSYSESHL</sequence>
<feature type="compositionally biased region" description="Low complexity" evidence="1">
    <location>
        <begin position="103"/>
        <end position="116"/>
    </location>
</feature>
<dbReference type="AlphaFoldDB" id="F4W5E5"/>
<organism evidence="3">
    <name type="scientific">Acromyrmex echinatior</name>
    <name type="common">Panamanian leafcutter ant</name>
    <name type="synonym">Acromyrmex octospinosus echinatior</name>
    <dbReference type="NCBI Taxonomy" id="103372"/>
    <lineage>
        <taxon>Eukaryota</taxon>
        <taxon>Metazoa</taxon>
        <taxon>Ecdysozoa</taxon>
        <taxon>Arthropoda</taxon>
        <taxon>Hexapoda</taxon>
        <taxon>Insecta</taxon>
        <taxon>Pterygota</taxon>
        <taxon>Neoptera</taxon>
        <taxon>Endopterygota</taxon>
        <taxon>Hymenoptera</taxon>
        <taxon>Apocrita</taxon>
        <taxon>Aculeata</taxon>
        <taxon>Formicoidea</taxon>
        <taxon>Formicidae</taxon>
        <taxon>Myrmicinae</taxon>
        <taxon>Acromyrmex</taxon>
    </lineage>
</organism>
<dbReference type="InParanoid" id="F4W5E5"/>
<reference evidence="2" key="1">
    <citation type="submission" date="2011-02" db="EMBL/GenBank/DDBJ databases">
        <title>The genome of the leaf-cutting ant Acromyrmex echinatior suggests key adaptations to social evolution and fungus farming.</title>
        <authorList>
            <person name="Nygaard S."/>
            <person name="Zhang G."/>
        </authorList>
    </citation>
    <scope>NUCLEOTIDE SEQUENCE</scope>
</reference>
<feature type="region of interest" description="Disordered" evidence="1">
    <location>
        <begin position="103"/>
        <end position="136"/>
    </location>
</feature>
<keyword evidence="3" id="KW-1185">Reference proteome</keyword>